<dbReference type="InterPro" id="IPR036249">
    <property type="entry name" value="Thioredoxin-like_sf"/>
</dbReference>
<accession>A0AAN7USR7</accession>
<reference evidence="2 3" key="1">
    <citation type="submission" date="2023-10" db="EMBL/GenBank/DDBJ databases">
        <title>Draft genome sequence of Xylaria bambusicola isolate GMP-LS, the root and basal stem rot pathogen of sugarcane in Indonesia.</title>
        <authorList>
            <person name="Selvaraj P."/>
            <person name="Muralishankar V."/>
            <person name="Muruganantham S."/>
            <person name="Sp S."/>
            <person name="Haryani S."/>
            <person name="Lau K.J.X."/>
            <person name="Naqvi N.I."/>
        </authorList>
    </citation>
    <scope>NUCLEOTIDE SEQUENCE [LARGE SCALE GENOMIC DNA]</scope>
    <source>
        <strain evidence="2">GMP-LS</strain>
    </source>
</reference>
<sequence length="188" mass="21834">MSSLPGKDEYTVPTVIMPDGTYIMDSKVIVGVLEEKYPSPPLPIDWPHIQRYIDQLRGVFEHLRPIYIPGVRDRLLKDLNRDYWNRTRSEHLGMDLDQYVKEHSAEEAYKGAATYLKNITAMLKENDKGVFFSGDTISYLDFTHAGFLLMFRQLGDDIYKQILEGTGDAELHLKFLEALKPWTERDNY</sequence>
<dbReference type="Pfam" id="PF22041">
    <property type="entry name" value="GST_C_7"/>
    <property type="match status" value="1"/>
</dbReference>
<evidence type="ECO:0000259" key="1">
    <source>
        <dbReference type="Pfam" id="PF22041"/>
    </source>
</evidence>
<evidence type="ECO:0000313" key="3">
    <source>
        <dbReference type="Proteomes" id="UP001305414"/>
    </source>
</evidence>
<comment type="caution">
    <text evidence="2">The sequence shown here is derived from an EMBL/GenBank/DDBJ whole genome shotgun (WGS) entry which is preliminary data.</text>
</comment>
<keyword evidence="3" id="KW-1185">Reference proteome</keyword>
<dbReference type="InterPro" id="IPR054416">
    <property type="entry name" value="GST_UstS-like_C"/>
</dbReference>
<dbReference type="Proteomes" id="UP001305414">
    <property type="component" value="Unassembled WGS sequence"/>
</dbReference>
<dbReference type="EMBL" id="JAWHQM010000046">
    <property type="protein sequence ID" value="KAK5634932.1"/>
    <property type="molecule type" value="Genomic_DNA"/>
</dbReference>
<dbReference type="Gene3D" id="1.20.1050.10">
    <property type="match status" value="1"/>
</dbReference>
<name>A0AAN7USR7_9PEZI</name>
<feature type="domain" description="Glutathione S-transferase UstS-like C-terminal" evidence="1">
    <location>
        <begin position="59"/>
        <end position="164"/>
    </location>
</feature>
<organism evidence="2 3">
    <name type="scientific">Xylaria bambusicola</name>
    <dbReference type="NCBI Taxonomy" id="326684"/>
    <lineage>
        <taxon>Eukaryota</taxon>
        <taxon>Fungi</taxon>
        <taxon>Dikarya</taxon>
        <taxon>Ascomycota</taxon>
        <taxon>Pezizomycotina</taxon>
        <taxon>Sordariomycetes</taxon>
        <taxon>Xylariomycetidae</taxon>
        <taxon>Xylariales</taxon>
        <taxon>Xylariaceae</taxon>
        <taxon>Xylaria</taxon>
    </lineage>
</organism>
<gene>
    <name evidence="2" type="ORF">RRF57_010644</name>
</gene>
<dbReference type="InterPro" id="IPR036282">
    <property type="entry name" value="Glutathione-S-Trfase_C_sf"/>
</dbReference>
<protein>
    <recommendedName>
        <fullName evidence="1">Glutathione S-transferase UstS-like C-terminal domain-containing protein</fullName>
    </recommendedName>
</protein>
<proteinExistence type="predicted"/>
<dbReference type="SUPFAM" id="SSF47616">
    <property type="entry name" value="GST C-terminal domain-like"/>
    <property type="match status" value="1"/>
</dbReference>
<dbReference type="AlphaFoldDB" id="A0AAN7USR7"/>
<dbReference type="Gene3D" id="3.40.30.10">
    <property type="entry name" value="Glutaredoxin"/>
    <property type="match status" value="1"/>
</dbReference>
<dbReference type="SUPFAM" id="SSF52833">
    <property type="entry name" value="Thioredoxin-like"/>
    <property type="match status" value="1"/>
</dbReference>
<evidence type="ECO:0000313" key="2">
    <source>
        <dbReference type="EMBL" id="KAK5634932.1"/>
    </source>
</evidence>